<dbReference type="Gene3D" id="1.20.120.330">
    <property type="entry name" value="Nucleotidyltransferases domain 2"/>
    <property type="match status" value="1"/>
</dbReference>
<keyword evidence="2" id="KW-1133">Transmembrane helix</keyword>
<name>A0ABR2WTD6_9FUNG</name>
<dbReference type="PANTHER" id="PTHR37849">
    <property type="entry name" value="YALI0E11605P"/>
    <property type="match status" value="1"/>
</dbReference>
<accession>A0ABR2WTD6</accession>
<proteinExistence type="predicted"/>
<feature type="coiled-coil region" evidence="1">
    <location>
        <begin position="90"/>
        <end position="124"/>
    </location>
</feature>
<reference evidence="3 4" key="1">
    <citation type="submission" date="2023-04" db="EMBL/GenBank/DDBJ databases">
        <title>Genome of Basidiobolus ranarum AG-B5.</title>
        <authorList>
            <person name="Stajich J.E."/>
            <person name="Carter-House D."/>
            <person name="Gryganskyi A."/>
        </authorList>
    </citation>
    <scope>NUCLEOTIDE SEQUENCE [LARGE SCALE GENOMIC DNA]</scope>
    <source>
        <strain evidence="3 4">AG-B5</strain>
    </source>
</reference>
<evidence type="ECO:0000313" key="4">
    <source>
        <dbReference type="Proteomes" id="UP001479436"/>
    </source>
</evidence>
<evidence type="ECO:0000256" key="2">
    <source>
        <dbReference type="SAM" id="Phobius"/>
    </source>
</evidence>
<keyword evidence="2" id="KW-0812">Transmembrane</keyword>
<evidence type="ECO:0000256" key="1">
    <source>
        <dbReference type="SAM" id="Coils"/>
    </source>
</evidence>
<feature type="transmembrane region" description="Helical" evidence="2">
    <location>
        <begin position="54"/>
        <end position="72"/>
    </location>
</feature>
<dbReference type="PANTHER" id="PTHR37849:SF1">
    <property type="entry name" value="YALI0E11605P"/>
    <property type="match status" value="1"/>
</dbReference>
<protein>
    <submittedName>
        <fullName evidence="3">Uncharacterized protein</fullName>
    </submittedName>
</protein>
<keyword evidence="2" id="KW-0472">Membrane</keyword>
<dbReference type="EMBL" id="JASJQH010000376">
    <property type="protein sequence ID" value="KAK9764739.1"/>
    <property type="molecule type" value="Genomic_DNA"/>
</dbReference>
<gene>
    <name evidence="3" type="ORF">K7432_007536</name>
</gene>
<evidence type="ECO:0000313" key="3">
    <source>
        <dbReference type="EMBL" id="KAK9764739.1"/>
    </source>
</evidence>
<comment type="caution">
    <text evidence="3">The sequence shown here is derived from an EMBL/GenBank/DDBJ whole genome shotgun (WGS) entry which is preliminary data.</text>
</comment>
<organism evidence="3 4">
    <name type="scientific">Basidiobolus ranarum</name>
    <dbReference type="NCBI Taxonomy" id="34480"/>
    <lineage>
        <taxon>Eukaryota</taxon>
        <taxon>Fungi</taxon>
        <taxon>Fungi incertae sedis</taxon>
        <taxon>Zoopagomycota</taxon>
        <taxon>Entomophthoromycotina</taxon>
        <taxon>Basidiobolomycetes</taxon>
        <taxon>Basidiobolales</taxon>
        <taxon>Basidiobolaceae</taxon>
        <taxon>Basidiobolus</taxon>
    </lineage>
</organism>
<sequence>MLTTTLYARIYSNSVRRGLSTIFKRLESSSAGFAERSTETQVVKKKMGGIGGGILGFIIGSSAAGAVSYYSLLEEYQHASTKLLSAVDELQVSTDQVKEYAEKIEDLDAELNKLKSNLVKKEQVDKARRELRKLHDSANIEYLELKTHVWAIEQEIHSASKRRV</sequence>
<keyword evidence="1" id="KW-0175">Coiled coil</keyword>
<dbReference type="Proteomes" id="UP001479436">
    <property type="component" value="Unassembled WGS sequence"/>
</dbReference>
<keyword evidence="4" id="KW-1185">Reference proteome</keyword>